<name>A0A4Y1MS31_9PROT</name>
<evidence type="ECO:0000313" key="2">
    <source>
        <dbReference type="EMBL" id="AWV20782.1"/>
    </source>
</evidence>
<sequence>MRGASWLAAGGEALPLPPAPPLRRGPKPAPGPRAFVGSGGYRCPAA</sequence>
<gene>
    <name evidence="2" type="ORF">RADP37_05545</name>
</gene>
<dbReference type="AlphaFoldDB" id="A0A4Y1MS31"/>
<feature type="compositionally biased region" description="Pro residues" evidence="1">
    <location>
        <begin position="15"/>
        <end position="31"/>
    </location>
</feature>
<accession>A0A4Y1MS31</accession>
<dbReference type="EMBL" id="CP025189">
    <property type="protein sequence ID" value="AWV20782.1"/>
    <property type="molecule type" value="Genomic_DNA"/>
</dbReference>
<feature type="region of interest" description="Disordered" evidence="1">
    <location>
        <begin position="1"/>
        <end position="46"/>
    </location>
</feature>
<organism evidence="2">
    <name type="scientific">Roseomonas mucosa</name>
    <dbReference type="NCBI Taxonomy" id="207340"/>
    <lineage>
        <taxon>Bacteria</taxon>
        <taxon>Pseudomonadati</taxon>
        <taxon>Pseudomonadota</taxon>
        <taxon>Alphaproteobacteria</taxon>
        <taxon>Acetobacterales</taxon>
        <taxon>Roseomonadaceae</taxon>
        <taxon>Roseomonas</taxon>
    </lineage>
</organism>
<protein>
    <submittedName>
        <fullName evidence="2">Na+/H+ antiporter nhaA</fullName>
    </submittedName>
</protein>
<reference evidence="2" key="1">
    <citation type="submission" date="2017-12" db="EMBL/GenBank/DDBJ databases">
        <authorList>
            <person name="Martens C."/>
            <person name="Dahlstrom E."/>
            <person name="Barbian K."/>
            <person name="Sykora L."/>
            <person name="Ricklefs S."/>
            <person name="Bruno D."/>
            <person name="Anzick I."/>
            <person name="Myles I."/>
            <person name="Datta S.K."/>
        </authorList>
    </citation>
    <scope>NUCLEOTIDE SEQUENCE</scope>
    <source>
        <strain evidence="2">AD2</strain>
    </source>
</reference>
<proteinExistence type="predicted"/>
<evidence type="ECO:0000256" key="1">
    <source>
        <dbReference type="SAM" id="MobiDB-lite"/>
    </source>
</evidence>